<evidence type="ECO:0000259" key="2">
    <source>
        <dbReference type="PROSITE" id="PS50878"/>
    </source>
</evidence>
<name>A0A8S0WLR3_9GAMM</name>
<dbReference type="Pfam" id="PF00078">
    <property type="entry name" value="RVT_1"/>
    <property type="match status" value="1"/>
</dbReference>
<gene>
    <name evidence="3" type="ORF">METHB2_800011</name>
</gene>
<comment type="similarity">
    <text evidence="1">Belongs to the bacterial reverse transcriptase family.</text>
</comment>
<evidence type="ECO:0000313" key="3">
    <source>
        <dbReference type="EMBL" id="CAA9892800.1"/>
    </source>
</evidence>
<comment type="caution">
    <text evidence="3">The sequence shown here is derived from an EMBL/GenBank/DDBJ whole genome shotgun (WGS) entry which is preliminary data.</text>
</comment>
<proteinExistence type="inferred from homology"/>
<dbReference type="EMBL" id="CADCXN010000114">
    <property type="protein sequence ID" value="CAA9892800.1"/>
    <property type="molecule type" value="Genomic_DNA"/>
</dbReference>
<sequence>MYQNERFPTDAGIPQGGMISPMAANMTLDGLEVMLLEKLPKAKQTERKMNRVRYVDDFIITGNSKEWLEQEVKPSVVEFLAERGLVLSPEKSN</sequence>
<accession>A0A8S0WLR3</accession>
<dbReference type="PANTHER" id="PTHR34047">
    <property type="entry name" value="NUCLEAR INTRON MATURASE 1, MITOCHONDRIAL-RELATED"/>
    <property type="match status" value="1"/>
</dbReference>
<reference evidence="3 4" key="1">
    <citation type="submission" date="2020-02" db="EMBL/GenBank/DDBJ databases">
        <authorList>
            <person name="Hogendoorn C."/>
        </authorList>
    </citation>
    <scope>NUCLEOTIDE SEQUENCE [LARGE SCALE GENOMIC DNA]</scope>
    <source>
        <strain evidence="3">METHB21</strain>
    </source>
</reference>
<dbReference type="PANTHER" id="PTHR34047:SF8">
    <property type="entry name" value="PROTEIN YKFC"/>
    <property type="match status" value="1"/>
</dbReference>
<evidence type="ECO:0000313" key="4">
    <source>
        <dbReference type="Proteomes" id="UP000494216"/>
    </source>
</evidence>
<dbReference type="InterPro" id="IPR000477">
    <property type="entry name" value="RT_dom"/>
</dbReference>
<dbReference type="Proteomes" id="UP000494216">
    <property type="component" value="Unassembled WGS sequence"/>
</dbReference>
<dbReference type="AlphaFoldDB" id="A0A8S0WLR3"/>
<organism evidence="3 4">
    <name type="scientific">Candidatus Methylobacter favarea</name>
    <dbReference type="NCBI Taxonomy" id="2707345"/>
    <lineage>
        <taxon>Bacteria</taxon>
        <taxon>Pseudomonadati</taxon>
        <taxon>Pseudomonadota</taxon>
        <taxon>Gammaproteobacteria</taxon>
        <taxon>Methylococcales</taxon>
        <taxon>Methylococcaceae</taxon>
        <taxon>Methylobacter</taxon>
    </lineage>
</organism>
<feature type="domain" description="Reverse transcriptase" evidence="2">
    <location>
        <begin position="1"/>
        <end position="93"/>
    </location>
</feature>
<dbReference type="SUPFAM" id="SSF56672">
    <property type="entry name" value="DNA/RNA polymerases"/>
    <property type="match status" value="1"/>
</dbReference>
<dbReference type="InterPro" id="IPR043502">
    <property type="entry name" value="DNA/RNA_pol_sf"/>
</dbReference>
<dbReference type="PROSITE" id="PS50878">
    <property type="entry name" value="RT_POL"/>
    <property type="match status" value="1"/>
</dbReference>
<protein>
    <recommendedName>
        <fullName evidence="2">Reverse transcriptase domain-containing protein</fullName>
    </recommendedName>
</protein>
<dbReference type="InterPro" id="IPR051083">
    <property type="entry name" value="GrpII_Intron_Splice-Mob/Def"/>
</dbReference>
<evidence type="ECO:0000256" key="1">
    <source>
        <dbReference type="ARBA" id="ARBA00034120"/>
    </source>
</evidence>
<keyword evidence="4" id="KW-1185">Reference proteome</keyword>